<dbReference type="Proteomes" id="UP000001635">
    <property type="component" value="Chromosome"/>
</dbReference>
<dbReference type="AlphaFoldDB" id="G0J3B9"/>
<reference evidence="2" key="1">
    <citation type="submission" date="2011-07" db="EMBL/GenBank/DDBJ databases">
        <title>The complete genome of Cyclobacterium marinum DSM 745.</title>
        <authorList>
            <person name="Lucas S."/>
            <person name="Han J."/>
            <person name="Lapidus A."/>
            <person name="Bruce D."/>
            <person name="Goodwin L."/>
            <person name="Pitluck S."/>
            <person name="Peters L."/>
            <person name="Kyrpides N."/>
            <person name="Mavromatis K."/>
            <person name="Ivanova N."/>
            <person name="Ovchinnikova G."/>
            <person name="Chertkov O."/>
            <person name="Detter J.C."/>
            <person name="Tapia R."/>
            <person name="Han C."/>
            <person name="Land M."/>
            <person name="Hauser L."/>
            <person name="Markowitz V."/>
            <person name="Cheng J.-F."/>
            <person name="Hugenholtz P."/>
            <person name="Woyke T."/>
            <person name="Wu D."/>
            <person name="Tindall B."/>
            <person name="Schuetze A."/>
            <person name="Brambilla E."/>
            <person name="Klenk H.-P."/>
            <person name="Eisen J.A."/>
        </authorList>
    </citation>
    <scope>NUCLEOTIDE SEQUENCE [LARGE SCALE GENOMIC DNA]</scope>
    <source>
        <strain evidence="2">ATCC 25205 / DSM 745 / LMG 13164 / NCIMB 1802</strain>
    </source>
</reference>
<gene>
    <name evidence="1" type="ordered locus">Cycma_0279</name>
</gene>
<proteinExistence type="predicted"/>
<evidence type="ECO:0000313" key="1">
    <source>
        <dbReference type="EMBL" id="AEL24060.1"/>
    </source>
</evidence>
<dbReference type="RefSeq" id="WP_014018359.1">
    <property type="nucleotide sequence ID" value="NC_015914.1"/>
</dbReference>
<sequence length="102" mass="12323">MKIRYTSSDLSNPTMIAMMHWVRQCKEFIEEEDHIFEDLKDLATKLEEWRILHKPKDIRCRDAVEIILFKDQEIMIQDLIRAEFIKITKEATRHVQPSRNHS</sequence>
<organism evidence="1 2">
    <name type="scientific">Cyclobacterium marinum (strain ATCC 25205 / DSM 745 / LMG 13164 / NCIMB 1802)</name>
    <name type="common">Flectobacillus marinus</name>
    <dbReference type="NCBI Taxonomy" id="880070"/>
    <lineage>
        <taxon>Bacteria</taxon>
        <taxon>Pseudomonadati</taxon>
        <taxon>Bacteroidota</taxon>
        <taxon>Cytophagia</taxon>
        <taxon>Cytophagales</taxon>
        <taxon>Cyclobacteriaceae</taxon>
        <taxon>Cyclobacterium</taxon>
    </lineage>
</organism>
<protein>
    <submittedName>
        <fullName evidence="1">Uncharacterized protein</fullName>
    </submittedName>
</protein>
<evidence type="ECO:0000313" key="2">
    <source>
        <dbReference type="Proteomes" id="UP000001635"/>
    </source>
</evidence>
<dbReference type="HOGENOM" id="CLU_2272734_0_0_10"/>
<dbReference type="STRING" id="880070.Cycma_0279"/>
<accession>G0J3B9</accession>
<dbReference type="KEGG" id="cmr:Cycma_0279"/>
<keyword evidence="2" id="KW-1185">Reference proteome</keyword>
<name>G0J3B9_CYCMS</name>
<dbReference type="EMBL" id="CP002955">
    <property type="protein sequence ID" value="AEL24060.1"/>
    <property type="molecule type" value="Genomic_DNA"/>
</dbReference>